<dbReference type="CDD" id="cd17470">
    <property type="entry name" value="T3SS_Flik_C"/>
    <property type="match status" value="1"/>
</dbReference>
<dbReference type="Gene3D" id="3.30.750.140">
    <property type="match status" value="1"/>
</dbReference>
<reference evidence="3 4" key="1">
    <citation type="submission" date="2014-03" db="EMBL/GenBank/DDBJ databases">
        <title>Genome sequence of Bordetella holmseii.</title>
        <authorList>
            <person name="Harvill E."/>
            <person name="Goodfield L.L."/>
            <person name="Ivanov Y."/>
            <person name="Meyer J.A."/>
            <person name="Newth C."/>
            <person name="Cassiday P."/>
            <person name="Tondella M.L."/>
            <person name="Liao P."/>
            <person name="Zimmerman J."/>
            <person name="Meert K."/>
            <person name="Wessel D."/>
            <person name="Berger J."/>
            <person name="Dean J.M."/>
            <person name="Holubkov R."/>
            <person name="Burr J."/>
            <person name="Liu T."/>
            <person name="Brinkac L.M."/>
            <person name="Sanka R."/>
            <person name="Kim M."/>
            <person name="Losada L."/>
        </authorList>
    </citation>
    <scope>NUCLEOTIDE SEQUENCE [LARGE SCALE GENOMIC DNA]</scope>
    <source>
        <strain evidence="3 4">CDC-H585-BH</strain>
    </source>
</reference>
<feature type="compositionally biased region" description="Low complexity" evidence="1">
    <location>
        <begin position="166"/>
        <end position="179"/>
    </location>
</feature>
<feature type="region of interest" description="Disordered" evidence="1">
    <location>
        <begin position="362"/>
        <end position="394"/>
    </location>
</feature>
<dbReference type="InterPro" id="IPR038610">
    <property type="entry name" value="FliK-like_C_sf"/>
</dbReference>
<evidence type="ECO:0000259" key="2">
    <source>
        <dbReference type="Pfam" id="PF02120"/>
    </source>
</evidence>
<dbReference type="EMBL" id="JFZZ01000130">
    <property type="protein sequence ID" value="KAK87816.1"/>
    <property type="molecule type" value="Genomic_DNA"/>
</dbReference>
<dbReference type="STRING" id="35814.BBB42_09680"/>
<feature type="region of interest" description="Disordered" evidence="1">
    <location>
        <begin position="166"/>
        <end position="196"/>
    </location>
</feature>
<feature type="region of interest" description="Disordered" evidence="1">
    <location>
        <begin position="17"/>
        <end position="100"/>
    </location>
</feature>
<evidence type="ECO:0000313" key="4">
    <source>
        <dbReference type="Proteomes" id="UP000026682"/>
    </source>
</evidence>
<gene>
    <name evidence="3" type="primary">fliK_3</name>
    <name evidence="3" type="ORF">L497_1259</name>
</gene>
<feature type="compositionally biased region" description="Polar residues" evidence="1">
    <location>
        <begin position="43"/>
        <end position="57"/>
    </location>
</feature>
<feature type="region of interest" description="Disordered" evidence="1">
    <location>
        <begin position="212"/>
        <end position="238"/>
    </location>
</feature>
<keyword evidence="3" id="KW-0969">Cilium</keyword>
<protein>
    <submittedName>
        <fullName evidence="3">Flagellar hook-length control protein FliK</fullName>
    </submittedName>
</protein>
<sequence length="422" mass="42379">MMMNPPSLALTIPTVAPSAAPAGVPAPTTGDDSDSFARVLNAQKASGSDQAASVTRPRNNDRPQAMPSDRADTAPACASRPAAQDDDTSDSPHAGSTQDNSDIAAALGQGALPLPAAPALPQQTLELAAQVAEVQARVAAANTASSEGADTQIEHTLAARTLGATAAEPAAAAKPAATRMPSHAKGSSDDEQQGAQDVAAVRPVPNMALTAEAVSPVQPRPQAQTSSKPPAPETSPAAPLHAVTDAAQAWAELSPARLPVATATADVTTGLQLSSPVGATQWGQELSRQVVIFSENLAQGSHTAQLRLDPPDLGPLRVTLSINDGVASASFVSAHAAVRQAVETALPQLQQALSQAGISLGHTNVGDQGTPAMAGQAGGQSSGQPGHHGQAKDGRQALGAVVIESAAALRTQAHEGLVNTYA</sequence>
<dbReference type="PANTHER" id="PTHR37533:SF2">
    <property type="entry name" value="FLAGELLAR HOOK-LENGTH CONTROL PROTEIN"/>
    <property type="match status" value="1"/>
</dbReference>
<keyword evidence="3" id="KW-0282">Flagellum</keyword>
<proteinExistence type="predicted"/>
<keyword evidence="3" id="KW-0966">Cell projection</keyword>
<feature type="domain" description="Flagellar hook-length control protein-like C-terminal" evidence="2">
    <location>
        <begin position="296"/>
        <end position="370"/>
    </location>
</feature>
<dbReference type="InterPro" id="IPR052563">
    <property type="entry name" value="FliK"/>
</dbReference>
<accession>A0A158M2K4</accession>
<comment type="caution">
    <text evidence="3">The sequence shown here is derived from an EMBL/GenBank/DDBJ whole genome shotgun (WGS) entry which is preliminary data.</text>
</comment>
<feature type="compositionally biased region" description="Low complexity" evidence="1">
    <location>
        <begin position="17"/>
        <end position="30"/>
    </location>
</feature>
<dbReference type="PANTHER" id="PTHR37533">
    <property type="entry name" value="FLAGELLAR HOOK-LENGTH CONTROL PROTEIN"/>
    <property type="match status" value="1"/>
</dbReference>
<evidence type="ECO:0000256" key="1">
    <source>
        <dbReference type="SAM" id="MobiDB-lite"/>
    </source>
</evidence>
<dbReference type="Pfam" id="PF02120">
    <property type="entry name" value="Flg_hook"/>
    <property type="match status" value="1"/>
</dbReference>
<name>A0A158M2K4_9BORD</name>
<dbReference type="PATRIC" id="fig|1331206.3.peg.3141"/>
<evidence type="ECO:0000313" key="3">
    <source>
        <dbReference type="EMBL" id="KAK87816.1"/>
    </source>
</evidence>
<dbReference type="InterPro" id="IPR021136">
    <property type="entry name" value="Flagellar_hook_control-like_C"/>
</dbReference>
<organism evidence="3 4">
    <name type="scientific">Bordetella holmesii CDC-H585-BH</name>
    <dbReference type="NCBI Taxonomy" id="1331206"/>
    <lineage>
        <taxon>Bacteria</taxon>
        <taxon>Pseudomonadati</taxon>
        <taxon>Pseudomonadota</taxon>
        <taxon>Betaproteobacteria</taxon>
        <taxon>Burkholderiales</taxon>
        <taxon>Alcaligenaceae</taxon>
        <taxon>Bordetella</taxon>
    </lineage>
</organism>
<dbReference type="AlphaFoldDB" id="A0A158M2K4"/>
<dbReference type="Proteomes" id="UP000026682">
    <property type="component" value="Unassembled WGS sequence"/>
</dbReference>